<keyword evidence="14" id="KW-1185">Reference proteome</keyword>
<reference evidence="13 14" key="1">
    <citation type="submission" date="2019-08" db="EMBL/GenBank/DDBJ databases">
        <title>In-depth cultivation of the pig gut microbiome towards novel bacterial diversity and tailored functional studies.</title>
        <authorList>
            <person name="Wylensek D."/>
            <person name="Hitch T.C.A."/>
            <person name="Clavel T."/>
        </authorList>
    </citation>
    <scope>NUCLEOTIDE SEQUENCE [LARGE SCALE GENOMIC DNA]</scope>
    <source>
        <strain evidence="13 14">NM-380-WT-3C1</strain>
    </source>
</reference>
<dbReference type="InterPro" id="IPR023404">
    <property type="entry name" value="rSAM_horseshoe"/>
</dbReference>
<dbReference type="InterPro" id="IPR006638">
    <property type="entry name" value="Elp3/MiaA/NifB-like_rSAM"/>
</dbReference>
<dbReference type="SFLD" id="SFLDG01061">
    <property type="entry name" value="methylthiotransferase"/>
    <property type="match status" value="1"/>
</dbReference>
<comment type="function">
    <text evidence="9">Catalyzes the methylthiolation of an aspartic acid residue of ribosomal protein uS12.</text>
</comment>
<feature type="binding site" evidence="9">
    <location>
        <position position="160"/>
    </location>
    <ligand>
        <name>[4Fe-4S] cluster</name>
        <dbReference type="ChEBI" id="CHEBI:49883"/>
        <label>2</label>
        <note>4Fe-4S-S-AdoMet</note>
    </ligand>
</feature>
<dbReference type="InterPro" id="IPR005839">
    <property type="entry name" value="Methylthiotransferase"/>
</dbReference>
<evidence type="ECO:0000313" key="14">
    <source>
        <dbReference type="Proteomes" id="UP000460549"/>
    </source>
</evidence>
<feature type="binding site" evidence="9">
    <location>
        <position position="153"/>
    </location>
    <ligand>
        <name>[4Fe-4S] cluster</name>
        <dbReference type="ChEBI" id="CHEBI:49883"/>
        <label>2</label>
        <note>4Fe-4S-S-AdoMet</note>
    </ligand>
</feature>
<dbReference type="GO" id="GO:0046872">
    <property type="term" value="F:metal ion binding"/>
    <property type="evidence" value="ECO:0007669"/>
    <property type="project" value="UniProtKB-KW"/>
</dbReference>
<keyword evidence="5 9" id="KW-0949">S-adenosyl-L-methionine</keyword>
<evidence type="ECO:0000259" key="10">
    <source>
        <dbReference type="PROSITE" id="PS50926"/>
    </source>
</evidence>
<dbReference type="GO" id="GO:0006400">
    <property type="term" value="P:tRNA modification"/>
    <property type="evidence" value="ECO:0007669"/>
    <property type="project" value="InterPro"/>
</dbReference>
<feature type="binding site" evidence="9">
    <location>
        <position position="157"/>
    </location>
    <ligand>
        <name>[4Fe-4S] cluster</name>
        <dbReference type="ChEBI" id="CHEBI:49883"/>
        <label>2</label>
        <note>4Fe-4S-S-AdoMet</note>
    </ligand>
</feature>
<dbReference type="SFLD" id="SFLDG01082">
    <property type="entry name" value="B12-binding_domain_containing"/>
    <property type="match status" value="1"/>
</dbReference>
<keyword evidence="4 9" id="KW-0808">Transferase</keyword>
<dbReference type="Gene3D" id="3.80.30.20">
    <property type="entry name" value="tm_1862 like domain"/>
    <property type="match status" value="1"/>
</dbReference>
<dbReference type="PROSITE" id="PS51449">
    <property type="entry name" value="MTTASE_N"/>
    <property type="match status" value="1"/>
</dbReference>
<dbReference type="CDD" id="cd01335">
    <property type="entry name" value="Radical_SAM"/>
    <property type="match status" value="1"/>
</dbReference>
<dbReference type="HAMAP" id="MF_01865">
    <property type="entry name" value="MTTase_RimO"/>
    <property type="match status" value="1"/>
</dbReference>
<dbReference type="PROSITE" id="PS51918">
    <property type="entry name" value="RADICAL_SAM"/>
    <property type="match status" value="1"/>
</dbReference>
<keyword evidence="13" id="KW-0689">Ribosomal protein</keyword>
<dbReference type="EC" id="2.8.4.4" evidence="9"/>
<feature type="domain" description="TRAM" evidence="10">
    <location>
        <begin position="376"/>
        <end position="443"/>
    </location>
</feature>
<evidence type="ECO:0000256" key="2">
    <source>
        <dbReference type="ARBA" id="ARBA00022485"/>
    </source>
</evidence>
<dbReference type="PANTHER" id="PTHR43837:SF1">
    <property type="entry name" value="RIBOSOMAL PROTEIN US12 METHYLTHIOTRANSFERASE RIMO"/>
    <property type="match status" value="1"/>
</dbReference>
<comment type="similarity">
    <text evidence="9">Belongs to the methylthiotransferase family. RimO subfamily.</text>
</comment>
<keyword evidence="3 9" id="KW-0963">Cytoplasm</keyword>
<feature type="binding site" evidence="9">
    <location>
        <position position="79"/>
    </location>
    <ligand>
        <name>[4Fe-4S] cluster</name>
        <dbReference type="ChEBI" id="CHEBI:49883"/>
        <label>1</label>
    </ligand>
</feature>
<keyword evidence="6 9" id="KW-0479">Metal-binding</keyword>
<dbReference type="GO" id="GO:0005829">
    <property type="term" value="C:cytosol"/>
    <property type="evidence" value="ECO:0007669"/>
    <property type="project" value="TreeGrafter"/>
</dbReference>
<evidence type="ECO:0000259" key="12">
    <source>
        <dbReference type="PROSITE" id="PS51918"/>
    </source>
</evidence>
<evidence type="ECO:0000259" key="11">
    <source>
        <dbReference type="PROSITE" id="PS51449"/>
    </source>
</evidence>
<dbReference type="Pfam" id="PF04055">
    <property type="entry name" value="Radical_SAM"/>
    <property type="match status" value="1"/>
</dbReference>
<sequence length="446" mass="50943">MSKKIYIESLGCAKNQVDSEILLTIAKQKGYEVTKTAQDADLLFVNTCGFIESAKEESINTFFSLKNTFPKAKIILGGCLAERYNKELELEEADAIFGNHDLSKFADLLDELEENDEQIKLAPEYPDPDKEKDERSEYLSMPRSCYLKISEGCNHRCNYCAIPIIRGPLRSRPFNSIVEEAKRLIAQGFYEINLIAQDLGAYGTDFDGKSHFCELLDTLASLDGNFVLRLLYIHPDTFPIELIDIVKNNKKILPYFDIPFQHASQRVLRGMKRSGNTEKYLALIEKIRSNIPEAVIRTTLMLGFPGEEREDFDELLRFVKSARFDWMGSFLYSREEDTPAYEMRNEKDHKKAIKRATPWKSELEELQSKITEENLEKFVGKKYLALVEENIQGEDLSIARIYSQAPDVDGLTVIMGEGIKPGDVVEVGIRKVRGVDLEAILIRKVY</sequence>
<feature type="domain" description="Radical SAM core" evidence="12">
    <location>
        <begin position="139"/>
        <end position="373"/>
    </location>
</feature>
<protein>
    <recommendedName>
        <fullName evidence="9">Ribosomal protein uS12 methylthiotransferase RimO</fullName>
        <shortName evidence="9">uS12 MTTase</shortName>
        <shortName evidence="9">uS12 methylthiotransferase</shortName>
        <ecNumber evidence="9">2.8.4.4</ecNumber>
    </recommendedName>
    <alternativeName>
        <fullName evidence="9">Ribosomal protein uS12 (aspartate-C(3))-methylthiotransferase</fullName>
    </alternativeName>
    <alternativeName>
        <fullName evidence="9">Ribosome maturation factor RimO</fullName>
    </alternativeName>
</protein>
<comment type="caution">
    <text evidence="13">The sequence shown here is derived from an EMBL/GenBank/DDBJ whole genome shotgun (WGS) entry which is preliminary data.</text>
</comment>
<comment type="subcellular location">
    <subcellularLocation>
        <location evidence="9">Cytoplasm</location>
    </subcellularLocation>
</comment>
<dbReference type="NCBIfam" id="TIGR01125">
    <property type="entry name" value="30S ribosomal protein S12 methylthiotransferase RimO"/>
    <property type="match status" value="1"/>
</dbReference>
<dbReference type="InterPro" id="IPR005840">
    <property type="entry name" value="Ribosomal_uS12_MeSTrfase_RimO"/>
</dbReference>
<feature type="domain" description="MTTase N-terminal" evidence="11">
    <location>
        <begin position="3"/>
        <end position="114"/>
    </location>
</feature>
<evidence type="ECO:0000313" key="13">
    <source>
        <dbReference type="EMBL" id="MSU06889.1"/>
    </source>
</evidence>
<dbReference type="GO" id="GO:0051539">
    <property type="term" value="F:4 iron, 4 sulfur cluster binding"/>
    <property type="evidence" value="ECO:0007669"/>
    <property type="project" value="UniProtKB-UniRule"/>
</dbReference>
<dbReference type="Proteomes" id="UP000460549">
    <property type="component" value="Unassembled WGS sequence"/>
</dbReference>
<evidence type="ECO:0000256" key="9">
    <source>
        <dbReference type="HAMAP-Rule" id="MF_01865"/>
    </source>
</evidence>
<feature type="binding site" evidence="9">
    <location>
        <position position="48"/>
    </location>
    <ligand>
        <name>[4Fe-4S] cluster</name>
        <dbReference type="ChEBI" id="CHEBI:49883"/>
        <label>1</label>
    </ligand>
</feature>
<feature type="binding site" evidence="9">
    <location>
        <position position="12"/>
    </location>
    <ligand>
        <name>[4Fe-4S] cluster</name>
        <dbReference type="ChEBI" id="CHEBI:49883"/>
        <label>1</label>
    </ligand>
</feature>
<dbReference type="FunFam" id="3.40.50.12160:FF:000003">
    <property type="entry name" value="CDK5 regulatory subunit-associated protein 1"/>
    <property type="match status" value="1"/>
</dbReference>
<dbReference type="Pfam" id="PF18693">
    <property type="entry name" value="TRAM_2"/>
    <property type="match status" value="1"/>
</dbReference>
<dbReference type="InterPro" id="IPR002792">
    <property type="entry name" value="TRAM_dom"/>
</dbReference>
<comment type="catalytic activity">
    <reaction evidence="9">
        <text>L-aspartate(89)-[ribosomal protein uS12]-hydrogen + (sulfur carrier)-SH + AH2 + 2 S-adenosyl-L-methionine = 3-methylsulfanyl-L-aspartate(89)-[ribosomal protein uS12]-hydrogen + (sulfur carrier)-H + 5'-deoxyadenosine + L-methionine + A + S-adenosyl-L-homocysteine + 2 H(+)</text>
        <dbReference type="Rhea" id="RHEA:37087"/>
        <dbReference type="Rhea" id="RHEA-COMP:10460"/>
        <dbReference type="Rhea" id="RHEA-COMP:10461"/>
        <dbReference type="Rhea" id="RHEA-COMP:14737"/>
        <dbReference type="Rhea" id="RHEA-COMP:14739"/>
        <dbReference type="ChEBI" id="CHEBI:13193"/>
        <dbReference type="ChEBI" id="CHEBI:15378"/>
        <dbReference type="ChEBI" id="CHEBI:17319"/>
        <dbReference type="ChEBI" id="CHEBI:17499"/>
        <dbReference type="ChEBI" id="CHEBI:29917"/>
        <dbReference type="ChEBI" id="CHEBI:29961"/>
        <dbReference type="ChEBI" id="CHEBI:57844"/>
        <dbReference type="ChEBI" id="CHEBI:57856"/>
        <dbReference type="ChEBI" id="CHEBI:59789"/>
        <dbReference type="ChEBI" id="CHEBI:64428"/>
        <dbReference type="ChEBI" id="CHEBI:73599"/>
        <dbReference type="EC" id="2.8.4.4"/>
    </reaction>
</comment>
<gene>
    <name evidence="9 13" type="primary">rimO</name>
    <name evidence="13" type="ORF">FYJ80_08910</name>
</gene>
<evidence type="ECO:0000256" key="5">
    <source>
        <dbReference type="ARBA" id="ARBA00022691"/>
    </source>
</evidence>
<dbReference type="SUPFAM" id="SSF102114">
    <property type="entry name" value="Radical SAM enzymes"/>
    <property type="match status" value="1"/>
</dbReference>
<dbReference type="RefSeq" id="WP_154426131.1">
    <property type="nucleotide sequence ID" value="NZ_VUNN01000019.1"/>
</dbReference>
<dbReference type="PROSITE" id="PS50926">
    <property type="entry name" value="TRAM"/>
    <property type="match status" value="1"/>
</dbReference>
<dbReference type="GO" id="GO:0103039">
    <property type="term" value="F:protein methylthiotransferase activity"/>
    <property type="evidence" value="ECO:0007669"/>
    <property type="project" value="UniProtKB-EC"/>
</dbReference>
<dbReference type="PANTHER" id="PTHR43837">
    <property type="entry name" value="RIBOSOMAL PROTEIN S12 METHYLTHIOTRANSFERASE RIMO"/>
    <property type="match status" value="1"/>
</dbReference>
<evidence type="ECO:0000256" key="1">
    <source>
        <dbReference type="ARBA" id="ARBA00003234"/>
    </source>
</evidence>
<dbReference type="GO" id="GO:0035599">
    <property type="term" value="F:aspartic acid methylthiotransferase activity"/>
    <property type="evidence" value="ECO:0007669"/>
    <property type="project" value="TreeGrafter"/>
</dbReference>
<dbReference type="InterPro" id="IPR058240">
    <property type="entry name" value="rSAM_sf"/>
</dbReference>
<keyword evidence="2 9" id="KW-0004">4Fe-4S</keyword>
<dbReference type="InterPro" id="IPR038135">
    <property type="entry name" value="Methylthiotransferase_N_sf"/>
</dbReference>
<comment type="function">
    <text evidence="1">Catalyzes the methylthiolation of N6-(dimethylallyl)adenosine (i(6)A), leading to the formation of 2-methylthio-N6-(dimethylallyl)adenosine (ms(2)i(6)A) at position 37 in tRNAs that read codons beginning with uridine.</text>
</comment>
<evidence type="ECO:0000256" key="4">
    <source>
        <dbReference type="ARBA" id="ARBA00022679"/>
    </source>
</evidence>
<evidence type="ECO:0000256" key="7">
    <source>
        <dbReference type="ARBA" id="ARBA00023004"/>
    </source>
</evidence>
<keyword evidence="13" id="KW-0687">Ribonucleoprotein</keyword>
<dbReference type="EMBL" id="VUNN01000019">
    <property type="protein sequence ID" value="MSU06889.1"/>
    <property type="molecule type" value="Genomic_DNA"/>
</dbReference>
<dbReference type="Pfam" id="PF00919">
    <property type="entry name" value="UPF0004"/>
    <property type="match status" value="1"/>
</dbReference>
<name>A0A7X2TQV6_9SPIO</name>
<dbReference type="Gene3D" id="2.40.50.140">
    <property type="entry name" value="Nucleic acid-binding proteins"/>
    <property type="match status" value="1"/>
</dbReference>
<dbReference type="SFLD" id="SFLDF00274">
    <property type="entry name" value="ribosomal_protein_S12_methylth"/>
    <property type="match status" value="1"/>
</dbReference>
<dbReference type="PROSITE" id="PS01278">
    <property type="entry name" value="MTTASE_RADICAL"/>
    <property type="match status" value="1"/>
</dbReference>
<dbReference type="FunFam" id="3.80.30.20:FF:000001">
    <property type="entry name" value="tRNA-2-methylthio-N(6)-dimethylallyladenosine synthase 2"/>
    <property type="match status" value="1"/>
</dbReference>
<keyword evidence="8 9" id="KW-0411">Iron-sulfur</keyword>
<dbReference type="GO" id="GO:0005840">
    <property type="term" value="C:ribosome"/>
    <property type="evidence" value="ECO:0007669"/>
    <property type="project" value="UniProtKB-KW"/>
</dbReference>
<evidence type="ECO:0000256" key="6">
    <source>
        <dbReference type="ARBA" id="ARBA00022723"/>
    </source>
</evidence>
<keyword evidence="7 9" id="KW-0408">Iron</keyword>
<dbReference type="AlphaFoldDB" id="A0A7X2TQV6"/>
<dbReference type="InterPro" id="IPR013848">
    <property type="entry name" value="Methylthiotransferase_N"/>
</dbReference>
<dbReference type="SFLD" id="SFLDS00029">
    <property type="entry name" value="Radical_SAM"/>
    <property type="match status" value="1"/>
</dbReference>
<dbReference type="NCBIfam" id="TIGR00089">
    <property type="entry name" value="MiaB/RimO family radical SAM methylthiotransferase"/>
    <property type="match status" value="1"/>
</dbReference>
<accession>A0A7X2TQV6</accession>
<organism evidence="13 14">
    <name type="scientific">Bullifex porci</name>
    <dbReference type="NCBI Taxonomy" id="2606638"/>
    <lineage>
        <taxon>Bacteria</taxon>
        <taxon>Pseudomonadati</taxon>
        <taxon>Spirochaetota</taxon>
        <taxon>Spirochaetia</taxon>
        <taxon>Spirochaetales</taxon>
        <taxon>Spirochaetaceae</taxon>
        <taxon>Bullifex</taxon>
    </lineage>
</organism>
<comment type="cofactor">
    <cofactor evidence="9">
        <name>[4Fe-4S] cluster</name>
        <dbReference type="ChEBI" id="CHEBI:49883"/>
    </cofactor>
    <text evidence="9">Binds 2 [4Fe-4S] clusters. One cluster is coordinated with 3 cysteines and an exchangeable S-adenosyl-L-methionine.</text>
</comment>
<evidence type="ECO:0000256" key="8">
    <source>
        <dbReference type="ARBA" id="ARBA00023014"/>
    </source>
</evidence>
<dbReference type="SMART" id="SM00729">
    <property type="entry name" value="Elp3"/>
    <property type="match status" value="1"/>
</dbReference>
<dbReference type="InterPro" id="IPR007197">
    <property type="entry name" value="rSAM"/>
</dbReference>
<dbReference type="Gene3D" id="3.40.50.12160">
    <property type="entry name" value="Methylthiotransferase, N-terminal domain"/>
    <property type="match status" value="1"/>
</dbReference>
<dbReference type="InterPro" id="IPR020612">
    <property type="entry name" value="Methylthiotransferase_CS"/>
</dbReference>
<evidence type="ECO:0000256" key="3">
    <source>
        <dbReference type="ARBA" id="ARBA00022490"/>
    </source>
</evidence>
<proteinExistence type="inferred from homology"/>
<dbReference type="InterPro" id="IPR012340">
    <property type="entry name" value="NA-bd_OB-fold"/>
</dbReference>